<keyword evidence="2" id="KW-1185">Reference proteome</keyword>
<evidence type="ECO:0000313" key="2">
    <source>
        <dbReference type="Proteomes" id="UP000269669"/>
    </source>
</evidence>
<organism evidence="1 2">
    <name type="scientific">Edaphobacter aggregans</name>
    <dbReference type="NCBI Taxonomy" id="570835"/>
    <lineage>
        <taxon>Bacteria</taxon>
        <taxon>Pseudomonadati</taxon>
        <taxon>Acidobacteriota</taxon>
        <taxon>Terriglobia</taxon>
        <taxon>Terriglobales</taxon>
        <taxon>Acidobacteriaceae</taxon>
        <taxon>Edaphobacter</taxon>
    </lineage>
</organism>
<dbReference type="AlphaFoldDB" id="A0A428MQH0"/>
<accession>A0A428MQH0</accession>
<reference evidence="1 2" key="1">
    <citation type="submission" date="2018-12" db="EMBL/GenBank/DDBJ databases">
        <title>Sequencing of bacterial isolates from soil warming experiment in Harvard Forest, Massachusetts, USA.</title>
        <authorList>
            <person name="Deangelis K."/>
        </authorList>
    </citation>
    <scope>NUCLEOTIDE SEQUENCE [LARGE SCALE GENOMIC DNA]</scope>
    <source>
        <strain evidence="1 2">EB153</strain>
    </source>
</reference>
<comment type="caution">
    <text evidence="1">The sequence shown here is derived from an EMBL/GenBank/DDBJ whole genome shotgun (WGS) entry which is preliminary data.</text>
</comment>
<dbReference type="EMBL" id="RSDW01000001">
    <property type="protein sequence ID" value="RSL19116.1"/>
    <property type="molecule type" value="Genomic_DNA"/>
</dbReference>
<protein>
    <submittedName>
        <fullName evidence="1">Uncharacterized protein</fullName>
    </submittedName>
</protein>
<sequence length="269" mass="29811">MLGHGDVRVTQVVRKNAPYLGKNSPFEKLMPNFADALRAHACANVEIEVIDNSAHYAADEQPDAVAQLIETVCLVITTITKCYGRHTKNLRTVAGRERKREPSNGARRARYQFDITKSAFTRISGENRMKRETVKMMASWALALALALSTARNAQAQDAKNPYPSMAPIEKYLMDRGAEVALARSAAPSSISRDATVVILGKNGYETAVEGKNRLCLHCRARLDEFIQQLRVLEPYDSWRGVLQSPGRAYGRAVHLLQDKISLGGKIES</sequence>
<name>A0A428MQH0_9BACT</name>
<dbReference type="Proteomes" id="UP000269669">
    <property type="component" value="Unassembled WGS sequence"/>
</dbReference>
<proteinExistence type="predicted"/>
<evidence type="ECO:0000313" key="1">
    <source>
        <dbReference type="EMBL" id="RSL19116.1"/>
    </source>
</evidence>
<gene>
    <name evidence="1" type="ORF">EDE15_4748</name>
</gene>